<dbReference type="GO" id="GO:0009094">
    <property type="term" value="P:L-phenylalanine biosynthetic process"/>
    <property type="evidence" value="ECO:0007669"/>
    <property type="project" value="TreeGrafter"/>
</dbReference>
<organism evidence="2">
    <name type="scientific">Pinus taeda</name>
    <name type="common">Loblolly pine</name>
    <dbReference type="NCBI Taxonomy" id="3352"/>
    <lineage>
        <taxon>Eukaryota</taxon>
        <taxon>Viridiplantae</taxon>
        <taxon>Streptophyta</taxon>
        <taxon>Embryophyta</taxon>
        <taxon>Tracheophyta</taxon>
        <taxon>Spermatophyta</taxon>
        <taxon>Pinopsida</taxon>
        <taxon>Pinidae</taxon>
        <taxon>Conifers I</taxon>
        <taxon>Pinales</taxon>
        <taxon>Pinaceae</taxon>
        <taxon>Pinus</taxon>
        <taxon>Pinus subgen. Pinus</taxon>
    </lineage>
</organism>
<protein>
    <recommendedName>
        <fullName evidence="1">ACT domain-containing protein</fullName>
    </recommendedName>
</protein>
<evidence type="ECO:0000313" key="2">
    <source>
        <dbReference type="EMBL" id="AEX12296.1"/>
    </source>
</evidence>
<dbReference type="Gene3D" id="3.30.70.260">
    <property type="match status" value="1"/>
</dbReference>
<dbReference type="GO" id="GO:0009507">
    <property type="term" value="C:chloroplast"/>
    <property type="evidence" value="ECO:0007669"/>
    <property type="project" value="TreeGrafter"/>
</dbReference>
<reference evidence="2" key="1">
    <citation type="submission" date="2011-11" db="EMBL/GenBank/DDBJ databases">
        <title>Nucleotide Diversity and Divergence in the Loblolly Pine Gene Space.</title>
        <authorList>
            <person name="Neale D.B."/>
            <person name="Wegrzyn J.L."/>
            <person name="Lee J.M."/>
            <person name="Eckert A.J."/>
            <person name="Liechty J.D."/>
            <person name="Stevens K.A."/>
            <person name="Langley C.H."/>
        </authorList>
    </citation>
    <scope>NUCLEOTIDE SEQUENCE</scope>
    <source>
        <strain evidence="2">4310</strain>
        <tissue evidence="2">Megagametophyte</tissue>
    </source>
</reference>
<dbReference type="EMBL" id="JQ019720">
    <property type="protein sequence ID" value="AEX12296.1"/>
    <property type="molecule type" value="Genomic_DNA"/>
</dbReference>
<accession>K7NMT6</accession>
<sequence length="87" mass="9902">LFRALSIFAARDLKVTKIECRPHRENPLRMVSNEYSSNCYFEYVFFVDLESPIAEDHPGSVQIAVDQLGQIVSFLRVVGSYSTISMV</sequence>
<evidence type="ECO:0000259" key="1">
    <source>
        <dbReference type="PROSITE" id="PS51671"/>
    </source>
</evidence>
<gene>
    <name evidence="2" type="ORF">0_8007_01</name>
</gene>
<feature type="domain" description="ACT" evidence="1">
    <location>
        <begin position="1"/>
        <end position="80"/>
    </location>
</feature>
<dbReference type="CDD" id="cd04905">
    <property type="entry name" value="ACT_CM-PDT"/>
    <property type="match status" value="1"/>
</dbReference>
<dbReference type="GO" id="GO:0047769">
    <property type="term" value="F:arogenate dehydratase activity"/>
    <property type="evidence" value="ECO:0007669"/>
    <property type="project" value="TreeGrafter"/>
</dbReference>
<proteinExistence type="predicted"/>
<dbReference type="GO" id="GO:0004664">
    <property type="term" value="F:prephenate dehydratase activity"/>
    <property type="evidence" value="ECO:0007669"/>
    <property type="project" value="TreeGrafter"/>
</dbReference>
<dbReference type="PANTHER" id="PTHR21022:SF26">
    <property type="entry name" value="AROGENATE DEHYDRATASE_PREPHENATE DEHYDRATASE 2, CHLOROPLASTIC-LIKE"/>
    <property type="match status" value="1"/>
</dbReference>
<dbReference type="InterPro" id="IPR045865">
    <property type="entry name" value="ACT-like_dom_sf"/>
</dbReference>
<dbReference type="AlphaFoldDB" id="K7NMT6"/>
<dbReference type="SUPFAM" id="SSF55021">
    <property type="entry name" value="ACT-like"/>
    <property type="match status" value="1"/>
</dbReference>
<feature type="non-terminal residue" evidence="2">
    <location>
        <position position="1"/>
    </location>
</feature>
<name>K7NMT6_PINTA</name>
<dbReference type="InterPro" id="IPR002912">
    <property type="entry name" value="ACT_dom"/>
</dbReference>
<dbReference type="PANTHER" id="PTHR21022">
    <property type="entry name" value="PREPHENATE DEHYDRATASE P PROTEIN"/>
    <property type="match status" value="1"/>
</dbReference>
<dbReference type="PROSITE" id="PS51671">
    <property type="entry name" value="ACT"/>
    <property type="match status" value="1"/>
</dbReference>